<protein>
    <submittedName>
        <fullName evidence="1">Uncharacterized protein</fullName>
    </submittedName>
</protein>
<evidence type="ECO:0000313" key="2">
    <source>
        <dbReference type="Proteomes" id="UP000012073"/>
    </source>
</evidence>
<dbReference type="RefSeq" id="XP_005714727.1">
    <property type="nucleotide sequence ID" value="XM_005714670.1"/>
</dbReference>
<organism evidence="1 2">
    <name type="scientific">Chondrus crispus</name>
    <name type="common">Carrageen Irish moss</name>
    <name type="synonym">Polymorpha crispa</name>
    <dbReference type="NCBI Taxonomy" id="2769"/>
    <lineage>
        <taxon>Eukaryota</taxon>
        <taxon>Rhodophyta</taxon>
        <taxon>Florideophyceae</taxon>
        <taxon>Rhodymeniophycidae</taxon>
        <taxon>Gigartinales</taxon>
        <taxon>Gigartinaceae</taxon>
        <taxon>Chondrus</taxon>
    </lineage>
</organism>
<dbReference type="KEGG" id="ccp:CHC_T00003539001"/>
<evidence type="ECO:0000313" key="1">
    <source>
        <dbReference type="EMBL" id="CDF34908.1"/>
    </source>
</evidence>
<sequence length="79" mass="9256">MFARHLRLEGEGARGHWGHWGVFNEIDDSVTERWEGEIGRGLCCGNGGRIRERACGRGRTEGRRRRWCECRTIGMRRRQ</sequence>
<keyword evidence="2" id="KW-1185">Reference proteome</keyword>
<dbReference type="AlphaFoldDB" id="R7QAU4"/>
<reference evidence="2" key="1">
    <citation type="journal article" date="2013" name="Proc. Natl. Acad. Sci. U.S.A.">
        <title>Genome structure and metabolic features in the red seaweed Chondrus crispus shed light on evolution of the Archaeplastida.</title>
        <authorList>
            <person name="Collen J."/>
            <person name="Porcel B."/>
            <person name="Carre W."/>
            <person name="Ball S.G."/>
            <person name="Chaparro C."/>
            <person name="Tonon T."/>
            <person name="Barbeyron T."/>
            <person name="Michel G."/>
            <person name="Noel B."/>
            <person name="Valentin K."/>
            <person name="Elias M."/>
            <person name="Artiguenave F."/>
            <person name="Arun A."/>
            <person name="Aury J.M."/>
            <person name="Barbosa-Neto J.F."/>
            <person name="Bothwell J.H."/>
            <person name="Bouget F.Y."/>
            <person name="Brillet L."/>
            <person name="Cabello-Hurtado F."/>
            <person name="Capella-Gutierrez S."/>
            <person name="Charrier B."/>
            <person name="Cladiere L."/>
            <person name="Cock J.M."/>
            <person name="Coelho S.M."/>
            <person name="Colleoni C."/>
            <person name="Czjzek M."/>
            <person name="Da Silva C."/>
            <person name="Delage L."/>
            <person name="Denoeud F."/>
            <person name="Deschamps P."/>
            <person name="Dittami S.M."/>
            <person name="Gabaldon T."/>
            <person name="Gachon C.M."/>
            <person name="Groisillier A."/>
            <person name="Herve C."/>
            <person name="Jabbari K."/>
            <person name="Katinka M."/>
            <person name="Kloareg B."/>
            <person name="Kowalczyk N."/>
            <person name="Labadie K."/>
            <person name="Leblanc C."/>
            <person name="Lopez P.J."/>
            <person name="McLachlan D.H."/>
            <person name="Meslet-Cladiere L."/>
            <person name="Moustafa A."/>
            <person name="Nehr Z."/>
            <person name="Nyvall Collen P."/>
            <person name="Panaud O."/>
            <person name="Partensky F."/>
            <person name="Poulain J."/>
            <person name="Rensing S.A."/>
            <person name="Rousvoal S."/>
            <person name="Samson G."/>
            <person name="Symeonidi A."/>
            <person name="Weissenbach J."/>
            <person name="Zambounis A."/>
            <person name="Wincker P."/>
            <person name="Boyen C."/>
        </authorList>
    </citation>
    <scope>NUCLEOTIDE SEQUENCE [LARGE SCALE GENOMIC DNA]</scope>
    <source>
        <strain evidence="2">cv. Stackhouse</strain>
    </source>
</reference>
<dbReference type="Proteomes" id="UP000012073">
    <property type="component" value="Unassembled WGS sequence"/>
</dbReference>
<dbReference type="GeneID" id="17322444"/>
<dbReference type="EMBL" id="HG001710">
    <property type="protein sequence ID" value="CDF34908.1"/>
    <property type="molecule type" value="Genomic_DNA"/>
</dbReference>
<accession>R7QAU4</accession>
<dbReference type="Gramene" id="CDF34908">
    <property type="protein sequence ID" value="CDF34908"/>
    <property type="gene ID" value="CHC_T00003539001"/>
</dbReference>
<name>R7QAU4_CHOCR</name>
<gene>
    <name evidence="1" type="ORF">CHC_T00003539001</name>
</gene>
<proteinExistence type="predicted"/>